<comment type="subcellular location">
    <subcellularLocation>
        <location evidence="5">Cytoplasm</location>
        <location evidence="5">Cytoskeleton</location>
        <location evidence="5">Microtubule organizing center</location>
    </subcellularLocation>
</comment>
<evidence type="ECO:0000256" key="5">
    <source>
        <dbReference type="RuleBase" id="RU363050"/>
    </source>
</evidence>
<comment type="similarity">
    <text evidence="1 5">Belongs to the TUBGCP family.</text>
</comment>
<dbReference type="GO" id="GO:0051011">
    <property type="term" value="F:microtubule minus-end binding"/>
    <property type="evidence" value="ECO:0007669"/>
    <property type="project" value="TreeGrafter"/>
</dbReference>
<keyword evidence="2 5" id="KW-0963">Cytoplasm</keyword>
<evidence type="ECO:0000259" key="6">
    <source>
        <dbReference type="Pfam" id="PF04130"/>
    </source>
</evidence>
<evidence type="ECO:0000313" key="7">
    <source>
        <dbReference type="EMBL" id="ODN01804.1"/>
    </source>
</evidence>
<dbReference type="GO" id="GO:0000278">
    <property type="term" value="P:mitotic cell cycle"/>
    <property type="evidence" value="ECO:0007669"/>
    <property type="project" value="TreeGrafter"/>
</dbReference>
<keyword evidence="8" id="KW-1185">Reference proteome</keyword>
<sequence length="761" mass="88370">MDVINSDPEILKREVQLHWTQERSKAKSFLKREIRKFDVVALSSQPVISNLLVLQSRFGEFWEWKKCSKQKSDNFVAFEEDVVREMLWQFIVCNPISSPVFTEDWHLKSNLMVATLSKSSFAVFVDKYGAVFQKLQQLRQFANSVEKSCFKESDGKMPLPSKIYRNYASGISDVLRYITKSVGKIERELMRTSRDISEKSEPACTTLLQLDEKMRSIVEIIEALYDVHSKSVPDSKESIQPWLASIQLISCLETHLLLQTSPRLYGVLLFLFSKSLYALLDDVLTALKTLQWDETYSLFIRDAVVRLNDSNFWTDCIKSREFQQQLKSKQITPLMCLDKLLPKILNILKTCEVLNQLEEDYTKILGKSNIVISDVIDEFLEESFLDFEKLPFDQKQSSSNSKNEVKIDYVKHFNYIGLGSSVVADCFRFLTSDDHRPVTAATGSMRRYKFEDYVKLSNIPIVAHTVILDKVLSKWFNPFCITAKANIQKIFQDYKVIESMSVFQEIILAVREDFAKAIIEIASDRNRSSEYKYEDNLNRNPRFQKLLNECYPDGRVFSVDLKLDPSSDMNCTFIVTPYFPLNLIVTPKSVAGYLFIGRQLHRIRKSLWDVSSLHIKDCKAVDGVDVTRMLMFRFCLINFCSSVRSFFTLKLFCKDFSEFAKSASYEDDLDAIRKIHQDYLESIETRMLRNPVIENIVIRKIVLMCELLRKRWSSGIPQQTMCMLEDTLKKCWQVVNDFKSTKYSFDFNELSCHFGPPPTCL</sequence>
<reference evidence="7 8" key="1">
    <citation type="journal article" date="2016" name="Genome Biol. Evol.">
        <title>Gene Family Evolution Reflects Adaptation to Soil Environmental Stressors in the Genome of the Collembolan Orchesella cincta.</title>
        <authorList>
            <person name="Faddeeva-Vakhrusheva A."/>
            <person name="Derks M.F."/>
            <person name="Anvar S.Y."/>
            <person name="Agamennone V."/>
            <person name="Suring W."/>
            <person name="Smit S."/>
            <person name="van Straalen N.M."/>
            <person name="Roelofs D."/>
        </authorList>
    </citation>
    <scope>NUCLEOTIDE SEQUENCE [LARGE SCALE GENOMIC DNA]</scope>
    <source>
        <tissue evidence="7">Mixed pool</tissue>
    </source>
</reference>
<dbReference type="PANTHER" id="PTHR19302:SF33">
    <property type="entry name" value="GAMMA-TUBULIN COMPLEX COMPONENT 5"/>
    <property type="match status" value="1"/>
</dbReference>
<dbReference type="AlphaFoldDB" id="A0A1D2N982"/>
<comment type="caution">
    <text evidence="7">The sequence shown here is derived from an EMBL/GenBank/DDBJ whole genome shotgun (WGS) entry which is preliminary data.</text>
</comment>
<dbReference type="GO" id="GO:0005874">
    <property type="term" value="C:microtubule"/>
    <property type="evidence" value="ECO:0007669"/>
    <property type="project" value="UniProtKB-KW"/>
</dbReference>
<dbReference type="InterPro" id="IPR042241">
    <property type="entry name" value="GCP_C_sf"/>
</dbReference>
<evidence type="ECO:0000256" key="4">
    <source>
        <dbReference type="ARBA" id="ARBA00023212"/>
    </source>
</evidence>
<dbReference type="EMBL" id="LJIJ01000138">
    <property type="protein sequence ID" value="ODN01804.1"/>
    <property type="molecule type" value="Genomic_DNA"/>
</dbReference>
<dbReference type="InterPro" id="IPR007259">
    <property type="entry name" value="GCP"/>
</dbReference>
<dbReference type="Proteomes" id="UP000094527">
    <property type="component" value="Unassembled WGS sequence"/>
</dbReference>
<dbReference type="STRING" id="48709.A0A1D2N982"/>
<gene>
    <name evidence="7" type="ORF">Ocin01_04873</name>
</gene>
<keyword evidence="3 5" id="KW-0493">Microtubule</keyword>
<dbReference type="GO" id="GO:0051225">
    <property type="term" value="P:spindle assembly"/>
    <property type="evidence" value="ECO:0007669"/>
    <property type="project" value="TreeGrafter"/>
</dbReference>
<evidence type="ECO:0000256" key="2">
    <source>
        <dbReference type="ARBA" id="ARBA00022490"/>
    </source>
</evidence>
<accession>A0A1D2N982</accession>
<dbReference type="GO" id="GO:0000922">
    <property type="term" value="C:spindle pole"/>
    <property type="evidence" value="ECO:0007669"/>
    <property type="project" value="InterPro"/>
</dbReference>
<feature type="domain" description="Gamma tubulin complex component C-terminal" evidence="6">
    <location>
        <begin position="578"/>
        <end position="706"/>
    </location>
</feature>
<dbReference type="OrthoDB" id="66546at2759"/>
<dbReference type="InterPro" id="IPR040457">
    <property type="entry name" value="GCP_C"/>
</dbReference>
<dbReference type="PANTHER" id="PTHR19302">
    <property type="entry name" value="GAMMA TUBULIN COMPLEX PROTEIN"/>
    <property type="match status" value="1"/>
</dbReference>
<organism evidence="7 8">
    <name type="scientific">Orchesella cincta</name>
    <name type="common">Springtail</name>
    <name type="synonym">Podura cincta</name>
    <dbReference type="NCBI Taxonomy" id="48709"/>
    <lineage>
        <taxon>Eukaryota</taxon>
        <taxon>Metazoa</taxon>
        <taxon>Ecdysozoa</taxon>
        <taxon>Arthropoda</taxon>
        <taxon>Hexapoda</taxon>
        <taxon>Collembola</taxon>
        <taxon>Entomobryomorpha</taxon>
        <taxon>Entomobryoidea</taxon>
        <taxon>Orchesellidae</taxon>
        <taxon>Orchesellinae</taxon>
        <taxon>Orchesella</taxon>
    </lineage>
</organism>
<evidence type="ECO:0000256" key="3">
    <source>
        <dbReference type="ARBA" id="ARBA00022701"/>
    </source>
</evidence>
<dbReference type="GO" id="GO:0043015">
    <property type="term" value="F:gamma-tubulin binding"/>
    <property type="evidence" value="ECO:0007669"/>
    <property type="project" value="InterPro"/>
</dbReference>
<dbReference type="GO" id="GO:0000930">
    <property type="term" value="C:gamma-tubulin complex"/>
    <property type="evidence" value="ECO:0007669"/>
    <property type="project" value="TreeGrafter"/>
</dbReference>
<keyword evidence="4 5" id="KW-0206">Cytoskeleton</keyword>
<proteinExistence type="inferred from homology"/>
<name>A0A1D2N982_ORCCI</name>
<dbReference type="GO" id="GO:0031122">
    <property type="term" value="P:cytoplasmic microtubule organization"/>
    <property type="evidence" value="ECO:0007669"/>
    <property type="project" value="TreeGrafter"/>
</dbReference>
<evidence type="ECO:0000256" key="1">
    <source>
        <dbReference type="ARBA" id="ARBA00010337"/>
    </source>
</evidence>
<protein>
    <recommendedName>
        <fullName evidence="5">Gamma-tubulin complex component</fullName>
    </recommendedName>
</protein>
<dbReference type="GO" id="GO:0007020">
    <property type="term" value="P:microtubule nucleation"/>
    <property type="evidence" value="ECO:0007669"/>
    <property type="project" value="InterPro"/>
</dbReference>
<evidence type="ECO:0000313" key="8">
    <source>
        <dbReference type="Proteomes" id="UP000094527"/>
    </source>
</evidence>
<dbReference type="GO" id="GO:0051321">
    <property type="term" value="P:meiotic cell cycle"/>
    <property type="evidence" value="ECO:0007669"/>
    <property type="project" value="TreeGrafter"/>
</dbReference>
<dbReference type="Pfam" id="PF04130">
    <property type="entry name" value="GCP_C_terminal"/>
    <property type="match status" value="1"/>
</dbReference>
<dbReference type="Gene3D" id="1.20.120.1900">
    <property type="entry name" value="Gamma-tubulin complex, C-terminal domain"/>
    <property type="match status" value="1"/>
</dbReference>